<dbReference type="InterPro" id="IPR003834">
    <property type="entry name" value="Cyt_c_assmbl_TM_dom"/>
</dbReference>
<feature type="domain" description="Cytochrome C biogenesis protein transmembrane" evidence="7">
    <location>
        <begin position="19"/>
        <end position="205"/>
    </location>
</feature>
<feature type="transmembrane region" description="Helical" evidence="6">
    <location>
        <begin position="218"/>
        <end position="243"/>
    </location>
</feature>
<evidence type="ECO:0000313" key="9">
    <source>
        <dbReference type="Proteomes" id="UP000462152"/>
    </source>
</evidence>
<comment type="caution">
    <text evidence="8">The sequence shown here is derived from an EMBL/GenBank/DDBJ whole genome shotgun (WGS) entry which is preliminary data.</text>
</comment>
<dbReference type="Pfam" id="PF02683">
    <property type="entry name" value="DsbD_TM"/>
    <property type="match status" value="1"/>
</dbReference>
<gene>
    <name evidence="8" type="ORF">GMA10_00310</name>
</gene>
<dbReference type="RefSeq" id="WP_129314721.1">
    <property type="nucleotide sequence ID" value="NZ_CP197643.1"/>
</dbReference>
<dbReference type="OrthoDB" id="9803065at2"/>
<feature type="transmembrane region" description="Helical" evidence="6">
    <location>
        <begin position="101"/>
        <end position="124"/>
    </location>
</feature>
<dbReference type="EMBL" id="WOGT01000001">
    <property type="protein sequence ID" value="MUN53685.1"/>
    <property type="molecule type" value="Genomic_DNA"/>
</dbReference>
<organism evidence="8 9">
    <name type="scientific">Rothia koreensis</name>
    <dbReference type="NCBI Taxonomy" id="592378"/>
    <lineage>
        <taxon>Bacteria</taxon>
        <taxon>Bacillati</taxon>
        <taxon>Actinomycetota</taxon>
        <taxon>Actinomycetes</taxon>
        <taxon>Micrococcales</taxon>
        <taxon>Micrococcaceae</taxon>
        <taxon>Rothia</taxon>
    </lineage>
</organism>
<evidence type="ECO:0000259" key="7">
    <source>
        <dbReference type="Pfam" id="PF02683"/>
    </source>
</evidence>
<feature type="transmembrane region" description="Helical" evidence="6">
    <location>
        <begin position="69"/>
        <end position="95"/>
    </location>
</feature>
<dbReference type="PANTHER" id="PTHR31272:SF4">
    <property type="entry name" value="CYTOCHROME C-TYPE BIOGENESIS PROTEIN HI_1454-RELATED"/>
    <property type="match status" value="1"/>
</dbReference>
<accession>A0A7K1LER4</accession>
<evidence type="ECO:0000256" key="5">
    <source>
        <dbReference type="ARBA" id="ARBA00023136"/>
    </source>
</evidence>
<keyword evidence="4 6" id="KW-1133">Transmembrane helix</keyword>
<dbReference type="AlphaFoldDB" id="A0A7K1LER4"/>
<evidence type="ECO:0000256" key="3">
    <source>
        <dbReference type="ARBA" id="ARBA00022692"/>
    </source>
</evidence>
<protein>
    <submittedName>
        <fullName evidence="8">Cytochrome c biogenesis protein CcdA</fullName>
    </submittedName>
</protein>
<feature type="transmembrane region" description="Helical" evidence="6">
    <location>
        <begin position="175"/>
        <end position="197"/>
    </location>
</feature>
<dbReference type="GO" id="GO:0016020">
    <property type="term" value="C:membrane"/>
    <property type="evidence" value="ECO:0007669"/>
    <property type="project" value="UniProtKB-SubCell"/>
</dbReference>
<evidence type="ECO:0000256" key="1">
    <source>
        <dbReference type="ARBA" id="ARBA00004141"/>
    </source>
</evidence>
<reference evidence="8 9" key="1">
    <citation type="submission" date="2019-12" db="EMBL/GenBank/DDBJ databases">
        <authorList>
            <person name="Li J."/>
            <person name="Shi Y."/>
            <person name="Xu G."/>
            <person name="Xiao D."/>
            <person name="Ran X."/>
        </authorList>
    </citation>
    <scope>NUCLEOTIDE SEQUENCE [LARGE SCALE GENOMIC DNA]</scope>
    <source>
        <strain evidence="8 9">JCM 15915</strain>
    </source>
</reference>
<sequence>MDLAADSSFGSVVLEGSLWASIPLAALAGLISFASPCVLPLVPGYLAYVTGLTGNDLQRKRRGRMFAGTALFILGFSVVFVLMSVVLAQIGAAPWVRGQTWIQVVLGLVVILLGVVFMGGLSWFQKDRKIHSKPPAGLWGAPVLGITFGLGWAPCIGPTFAAVQALVFIEGPNSLKAIGLTLAYCLGLGIPFLLIALGFRKSAEMFDFLKKHRRALQIVGGIALVVVGVLMATGLWAAMMSWLQASSPGYELPV</sequence>
<evidence type="ECO:0000256" key="2">
    <source>
        <dbReference type="ARBA" id="ARBA00006143"/>
    </source>
</evidence>
<dbReference type="InterPro" id="IPR051790">
    <property type="entry name" value="Cytochrome_c-biogenesis_DsbD"/>
</dbReference>
<feature type="transmembrane region" description="Helical" evidence="6">
    <location>
        <begin position="20"/>
        <end position="48"/>
    </location>
</feature>
<comment type="subcellular location">
    <subcellularLocation>
        <location evidence="1">Membrane</location>
        <topology evidence="1">Multi-pass membrane protein</topology>
    </subcellularLocation>
</comment>
<comment type="similarity">
    <text evidence="2">Belongs to the DsbD family.</text>
</comment>
<proteinExistence type="inferred from homology"/>
<evidence type="ECO:0000256" key="6">
    <source>
        <dbReference type="SAM" id="Phobius"/>
    </source>
</evidence>
<keyword evidence="3 6" id="KW-0812">Transmembrane</keyword>
<evidence type="ECO:0000256" key="4">
    <source>
        <dbReference type="ARBA" id="ARBA00022989"/>
    </source>
</evidence>
<keyword evidence="5 6" id="KW-0472">Membrane</keyword>
<feature type="transmembrane region" description="Helical" evidence="6">
    <location>
        <begin position="136"/>
        <end position="169"/>
    </location>
</feature>
<dbReference type="Proteomes" id="UP000462152">
    <property type="component" value="Unassembled WGS sequence"/>
</dbReference>
<keyword evidence="9" id="KW-1185">Reference proteome</keyword>
<dbReference type="GO" id="GO:0017004">
    <property type="term" value="P:cytochrome complex assembly"/>
    <property type="evidence" value="ECO:0007669"/>
    <property type="project" value="InterPro"/>
</dbReference>
<name>A0A7K1LER4_9MICC</name>
<evidence type="ECO:0000313" key="8">
    <source>
        <dbReference type="EMBL" id="MUN53685.1"/>
    </source>
</evidence>
<dbReference type="PANTHER" id="PTHR31272">
    <property type="entry name" value="CYTOCHROME C-TYPE BIOGENESIS PROTEIN HI_1454-RELATED"/>
    <property type="match status" value="1"/>
</dbReference>